<dbReference type="AlphaFoldDB" id="A0A1D8US08"/>
<dbReference type="STRING" id="153496.A0U89_03960"/>
<dbReference type="GO" id="GO:0003688">
    <property type="term" value="F:DNA replication origin binding"/>
    <property type="evidence" value="ECO:0007669"/>
    <property type="project" value="TreeGrafter"/>
</dbReference>
<dbReference type="Proteomes" id="UP000179145">
    <property type="component" value="Chromosome"/>
</dbReference>
<dbReference type="RefSeq" id="WP_070402181.1">
    <property type="nucleotide sequence ID" value="NZ_BJVW01000002.1"/>
</dbReference>
<dbReference type="Gene3D" id="3.40.50.300">
    <property type="entry name" value="P-loop containing nucleotide triphosphate hydrolases"/>
    <property type="match status" value="1"/>
</dbReference>
<evidence type="ECO:0000313" key="1">
    <source>
        <dbReference type="EMBL" id="AOX16418.1"/>
    </source>
</evidence>
<name>A0A1D8US08_9PROT</name>
<dbReference type="KEGG" id="kba:A0U89_03960"/>
<dbReference type="EMBL" id="CP014674">
    <property type="protein sequence ID" value="AOX16418.1"/>
    <property type="molecule type" value="Genomic_DNA"/>
</dbReference>
<evidence type="ECO:0000313" key="2">
    <source>
        <dbReference type="Proteomes" id="UP000179145"/>
    </source>
</evidence>
<dbReference type="Gene3D" id="1.10.8.60">
    <property type="match status" value="1"/>
</dbReference>
<dbReference type="GO" id="GO:0006270">
    <property type="term" value="P:DNA replication initiation"/>
    <property type="evidence" value="ECO:0007669"/>
    <property type="project" value="TreeGrafter"/>
</dbReference>
<dbReference type="SUPFAM" id="SSF52540">
    <property type="entry name" value="P-loop containing nucleoside triphosphate hydrolases"/>
    <property type="match status" value="1"/>
</dbReference>
<dbReference type="PANTHER" id="PTHR30050">
    <property type="entry name" value="CHROMOSOMAL REPLICATION INITIATOR PROTEIN DNAA"/>
    <property type="match status" value="1"/>
</dbReference>
<sequence length="239" mass="26502">MDEGGENLLTQNAMKRAQLALALRTPPDLTEARFVAAASNALARTWLAQTGWPERRLWLWGPEGCGKTHLLHVWAQRRGALVLDARTLDWEKAERAPRIAIDHVERVQDERALLHLLNAARERRASLLLAGRVPPARLAIALPDLASRLRAVATVAIAPPEDSLRATLLLRLLAERQLIVSQPVTDWLWRNLPRTGSAILEAVERLDHAGLAHGRPVTRILAQEVLADILAPEEISDEA</sequence>
<dbReference type="GO" id="GO:0005886">
    <property type="term" value="C:plasma membrane"/>
    <property type="evidence" value="ECO:0007669"/>
    <property type="project" value="TreeGrafter"/>
</dbReference>
<dbReference type="PANTHER" id="PTHR30050:SF5">
    <property type="entry name" value="DNAA REGULATORY INACTIVATOR HDA"/>
    <property type="match status" value="1"/>
</dbReference>
<proteinExistence type="predicted"/>
<dbReference type="InterPro" id="IPR027417">
    <property type="entry name" value="P-loop_NTPase"/>
</dbReference>
<organism evidence="1 2">
    <name type="scientific">Kozakia baliensis</name>
    <dbReference type="NCBI Taxonomy" id="153496"/>
    <lineage>
        <taxon>Bacteria</taxon>
        <taxon>Pseudomonadati</taxon>
        <taxon>Pseudomonadota</taxon>
        <taxon>Alphaproteobacteria</taxon>
        <taxon>Acetobacterales</taxon>
        <taxon>Acetobacteraceae</taxon>
        <taxon>Kozakia</taxon>
    </lineage>
</organism>
<gene>
    <name evidence="1" type="ORF">A0U89_03960</name>
</gene>
<reference evidence="1 2" key="1">
    <citation type="journal article" date="2016" name="Microb. Cell Fact.">
        <title>Dissection of exopolysaccharide biosynthesis in Kozakia baliensis.</title>
        <authorList>
            <person name="Brandt J.U."/>
            <person name="Jakob F."/>
            <person name="Behr J."/>
            <person name="Geissler A.J."/>
            <person name="Vogel R.F."/>
        </authorList>
    </citation>
    <scope>NUCLEOTIDE SEQUENCE [LARGE SCALE GENOMIC DNA]</scope>
    <source>
        <strain evidence="1 2">DSM 14400</strain>
    </source>
</reference>
<accession>A0A1D8US08</accession>
<dbReference type="eggNOG" id="COG0593">
    <property type="taxonomic scope" value="Bacteria"/>
</dbReference>
<protein>
    <submittedName>
        <fullName evidence="1">Chromosomal replication initiator DnaA</fullName>
    </submittedName>
</protein>
<keyword evidence="2" id="KW-1185">Reference proteome</keyword>